<organism evidence="2 3">
    <name type="scientific">Edaphochlamys debaryana</name>
    <dbReference type="NCBI Taxonomy" id="47281"/>
    <lineage>
        <taxon>Eukaryota</taxon>
        <taxon>Viridiplantae</taxon>
        <taxon>Chlorophyta</taxon>
        <taxon>core chlorophytes</taxon>
        <taxon>Chlorophyceae</taxon>
        <taxon>CS clade</taxon>
        <taxon>Chlamydomonadales</taxon>
        <taxon>Chlamydomonadales incertae sedis</taxon>
        <taxon>Edaphochlamys</taxon>
    </lineage>
</organism>
<dbReference type="GO" id="GO:0016020">
    <property type="term" value="C:membrane"/>
    <property type="evidence" value="ECO:0007669"/>
    <property type="project" value="UniProtKB-ARBA"/>
</dbReference>
<dbReference type="EMBL" id="JAEHOE010000092">
    <property type="protein sequence ID" value="KAG2487746.1"/>
    <property type="molecule type" value="Genomic_DNA"/>
</dbReference>
<evidence type="ECO:0000313" key="3">
    <source>
        <dbReference type="Proteomes" id="UP000612055"/>
    </source>
</evidence>
<sequence>MHLKRLLMGCVGAFDQEVQVEDVPVNHAVMVNSRQHVKYEGQVLNSRPHGHGIQSGLSGGSGSGLVYEGQWVHGVQEGWDFGKLLPQDCLGIISECLQLYL</sequence>
<keyword evidence="3" id="KW-1185">Reference proteome</keyword>
<accession>A0A835XT57</accession>
<evidence type="ECO:0000313" key="2">
    <source>
        <dbReference type="EMBL" id="KAG2487746.1"/>
    </source>
</evidence>
<dbReference type="InterPro" id="IPR003409">
    <property type="entry name" value="MORN"/>
</dbReference>
<name>A0A835XT57_9CHLO</name>
<protein>
    <submittedName>
        <fullName evidence="2">Uncharacterized protein</fullName>
    </submittedName>
</protein>
<dbReference type="Pfam" id="PF02493">
    <property type="entry name" value="MORN"/>
    <property type="match status" value="2"/>
</dbReference>
<keyword evidence="1" id="KW-0677">Repeat</keyword>
<reference evidence="2" key="1">
    <citation type="journal article" date="2020" name="bioRxiv">
        <title>Comparative genomics of Chlamydomonas.</title>
        <authorList>
            <person name="Craig R.J."/>
            <person name="Hasan A.R."/>
            <person name="Ness R.W."/>
            <person name="Keightley P.D."/>
        </authorList>
    </citation>
    <scope>NUCLEOTIDE SEQUENCE</scope>
    <source>
        <strain evidence="2">CCAP 11/70</strain>
    </source>
</reference>
<dbReference type="SUPFAM" id="SSF82185">
    <property type="entry name" value="Histone H3 K4-specific methyltransferase SET7/9 N-terminal domain"/>
    <property type="match status" value="1"/>
</dbReference>
<comment type="caution">
    <text evidence="2">The sequence shown here is derived from an EMBL/GenBank/DDBJ whole genome shotgun (WGS) entry which is preliminary data.</text>
</comment>
<evidence type="ECO:0000256" key="1">
    <source>
        <dbReference type="ARBA" id="ARBA00022737"/>
    </source>
</evidence>
<proteinExistence type="predicted"/>
<dbReference type="AlphaFoldDB" id="A0A835XT57"/>
<dbReference type="Proteomes" id="UP000612055">
    <property type="component" value="Unassembled WGS sequence"/>
</dbReference>
<gene>
    <name evidence="2" type="ORF">HYH03_013591</name>
</gene>